<keyword evidence="2" id="KW-1185">Reference proteome</keyword>
<dbReference type="EMBL" id="SDOX01000007">
    <property type="protein sequence ID" value="TFJ86714.1"/>
    <property type="molecule type" value="Genomic_DNA"/>
</dbReference>
<dbReference type="AlphaFoldDB" id="A0A4D9D6R5"/>
<dbReference type="Proteomes" id="UP000355283">
    <property type="component" value="Unassembled WGS sequence"/>
</dbReference>
<comment type="caution">
    <text evidence="1">The sequence shown here is derived from an EMBL/GenBank/DDBJ whole genome shotgun (WGS) entry which is preliminary data.</text>
</comment>
<accession>A0A4D9D6R5</accession>
<gene>
    <name evidence="1" type="ORF">NSK_001802</name>
</gene>
<sequence length="119" mass="13117">MKGYHPLAGGFLDDASPLTWTKVFVHLKEPNLLIVSETVPADMDEKDWGILLDGLKYKKIKFAVLPSQRQSLVDLRAAIVGLCDKMREIPEEASNGGLFTGILKRVGFGGGRHTYDTMA</sequence>
<evidence type="ECO:0000313" key="1">
    <source>
        <dbReference type="EMBL" id="TFJ86714.1"/>
    </source>
</evidence>
<proteinExistence type="predicted"/>
<reference evidence="1 2" key="1">
    <citation type="submission" date="2019-01" db="EMBL/GenBank/DDBJ databases">
        <title>Nuclear Genome Assembly of the Microalgal Biofuel strain Nannochloropsis salina CCMP1776.</title>
        <authorList>
            <person name="Hovde B."/>
        </authorList>
    </citation>
    <scope>NUCLEOTIDE SEQUENCE [LARGE SCALE GENOMIC DNA]</scope>
    <source>
        <strain evidence="1 2">CCMP1776</strain>
    </source>
</reference>
<protein>
    <submittedName>
        <fullName evidence="1">Uncharacterized protein</fullName>
    </submittedName>
</protein>
<name>A0A4D9D6R5_9STRA</name>
<organism evidence="1 2">
    <name type="scientific">Nannochloropsis salina CCMP1776</name>
    <dbReference type="NCBI Taxonomy" id="1027361"/>
    <lineage>
        <taxon>Eukaryota</taxon>
        <taxon>Sar</taxon>
        <taxon>Stramenopiles</taxon>
        <taxon>Ochrophyta</taxon>
        <taxon>Eustigmatophyceae</taxon>
        <taxon>Eustigmatales</taxon>
        <taxon>Monodopsidaceae</taxon>
        <taxon>Microchloropsis</taxon>
        <taxon>Microchloropsis salina</taxon>
    </lineage>
</organism>
<evidence type="ECO:0000313" key="2">
    <source>
        <dbReference type="Proteomes" id="UP000355283"/>
    </source>
</evidence>